<evidence type="ECO:0000313" key="3">
    <source>
        <dbReference type="Proteomes" id="UP000030671"/>
    </source>
</evidence>
<dbReference type="GeneID" id="20671630"/>
<organism evidence="2 3">
    <name type="scientific">Heterobasidion irregulare (strain TC 32-1)</name>
    <dbReference type="NCBI Taxonomy" id="747525"/>
    <lineage>
        <taxon>Eukaryota</taxon>
        <taxon>Fungi</taxon>
        <taxon>Dikarya</taxon>
        <taxon>Basidiomycota</taxon>
        <taxon>Agaricomycotina</taxon>
        <taxon>Agaricomycetes</taxon>
        <taxon>Russulales</taxon>
        <taxon>Bondarzewiaceae</taxon>
        <taxon>Heterobasidion</taxon>
        <taxon>Heterobasidion annosum species complex</taxon>
    </lineage>
</organism>
<dbReference type="PANTHER" id="PTHR47990">
    <property type="entry name" value="2-OXOGLUTARATE (2OG) AND FE(II)-DEPENDENT OXYGENASE SUPERFAMILY PROTEIN-RELATED"/>
    <property type="match status" value="1"/>
</dbReference>
<evidence type="ECO:0000259" key="1">
    <source>
        <dbReference type="Pfam" id="PF03171"/>
    </source>
</evidence>
<dbReference type="eggNOG" id="KOG0143">
    <property type="taxonomic scope" value="Eukaryota"/>
</dbReference>
<dbReference type="AlphaFoldDB" id="W4JQG0"/>
<dbReference type="STRING" id="747525.W4JQG0"/>
<dbReference type="Proteomes" id="UP000030671">
    <property type="component" value="Unassembled WGS sequence"/>
</dbReference>
<evidence type="ECO:0000313" key="2">
    <source>
        <dbReference type="EMBL" id="ETW75310.1"/>
    </source>
</evidence>
<dbReference type="InterPro" id="IPR027443">
    <property type="entry name" value="IPNS-like_sf"/>
</dbReference>
<reference evidence="2 3" key="1">
    <citation type="journal article" date="2012" name="New Phytol.">
        <title>Insight into trade-off between wood decay and parasitism from the genome of a fungal forest pathogen.</title>
        <authorList>
            <person name="Olson A."/>
            <person name="Aerts A."/>
            <person name="Asiegbu F."/>
            <person name="Belbahri L."/>
            <person name="Bouzid O."/>
            <person name="Broberg A."/>
            <person name="Canback B."/>
            <person name="Coutinho P.M."/>
            <person name="Cullen D."/>
            <person name="Dalman K."/>
            <person name="Deflorio G."/>
            <person name="van Diepen L.T."/>
            <person name="Dunand C."/>
            <person name="Duplessis S."/>
            <person name="Durling M."/>
            <person name="Gonthier P."/>
            <person name="Grimwood J."/>
            <person name="Fossdal C.G."/>
            <person name="Hansson D."/>
            <person name="Henrissat B."/>
            <person name="Hietala A."/>
            <person name="Himmelstrand K."/>
            <person name="Hoffmeister D."/>
            <person name="Hogberg N."/>
            <person name="James T.Y."/>
            <person name="Karlsson M."/>
            <person name="Kohler A."/>
            <person name="Kues U."/>
            <person name="Lee Y.H."/>
            <person name="Lin Y.C."/>
            <person name="Lind M."/>
            <person name="Lindquist E."/>
            <person name="Lombard V."/>
            <person name="Lucas S."/>
            <person name="Lunden K."/>
            <person name="Morin E."/>
            <person name="Murat C."/>
            <person name="Park J."/>
            <person name="Raffaello T."/>
            <person name="Rouze P."/>
            <person name="Salamov A."/>
            <person name="Schmutz J."/>
            <person name="Solheim H."/>
            <person name="Stahlberg J."/>
            <person name="Velez H."/>
            <person name="de Vries R.P."/>
            <person name="Wiebenga A."/>
            <person name="Woodward S."/>
            <person name="Yakovlev I."/>
            <person name="Garbelotto M."/>
            <person name="Martin F."/>
            <person name="Grigoriev I.V."/>
            <person name="Stenlid J."/>
        </authorList>
    </citation>
    <scope>NUCLEOTIDE SEQUENCE [LARGE SCALE GENOMIC DNA]</scope>
    <source>
        <strain evidence="2 3">TC 32-1</strain>
    </source>
</reference>
<sequence length="264" mass="30703">MSWVDPWLECAQHIANGVRDRIEHYNLNRNVYLKEHPTAVRPLLPEIQSFIRFNHIEVVQELARLLALGLELPEDALVQKLSYEDKNNAYCRFMMYHPRPEEEEVKTDQVWLKGHPDQTLMSVLWSQPVSALQIRDSDGKWRWVKHVENALVVNCGDSLDMLSGAYYKSAIHRVIRPPEDQRGHNRLGVFYFCYADDDVQLEPLIDSPVLQRVGITRRVPEGKAPFMEAWRKARTAAYGTSDLKKGLEDVEEEILEGIRVKHYN</sequence>
<dbReference type="PRINTS" id="PR00682">
    <property type="entry name" value="IPNSYNTHASE"/>
</dbReference>
<dbReference type="HOGENOM" id="CLU_010119_10_2_1"/>
<dbReference type="OrthoDB" id="406156at2759"/>
<dbReference type="SUPFAM" id="SSF51197">
    <property type="entry name" value="Clavaminate synthase-like"/>
    <property type="match status" value="1"/>
</dbReference>
<feature type="domain" description="Isopenicillin N synthase-like Fe(2+) 2OG dioxygenase" evidence="1">
    <location>
        <begin position="93"/>
        <end position="192"/>
    </location>
</feature>
<name>W4JQG0_HETIT</name>
<dbReference type="EMBL" id="KI925466">
    <property type="protein sequence ID" value="ETW75310.1"/>
    <property type="molecule type" value="Genomic_DNA"/>
</dbReference>
<protein>
    <submittedName>
        <fullName evidence="2">Cupin1</fullName>
    </submittedName>
</protein>
<keyword evidence="3" id="KW-1185">Reference proteome</keyword>
<dbReference type="InterPro" id="IPR044861">
    <property type="entry name" value="IPNS-like_FE2OG_OXY"/>
</dbReference>
<dbReference type="InParanoid" id="W4JQG0"/>
<dbReference type="KEGG" id="hir:HETIRDRAFT_331039"/>
<dbReference type="RefSeq" id="XP_009552741.1">
    <property type="nucleotide sequence ID" value="XM_009554446.1"/>
</dbReference>
<dbReference type="Gene3D" id="2.60.120.330">
    <property type="entry name" value="B-lactam Antibiotic, Isopenicillin N Synthase, Chain"/>
    <property type="match status" value="1"/>
</dbReference>
<dbReference type="Pfam" id="PF03171">
    <property type="entry name" value="2OG-FeII_Oxy"/>
    <property type="match status" value="1"/>
</dbReference>
<gene>
    <name evidence="2" type="primary">cup1</name>
    <name evidence="2" type="ORF">HETIRDRAFT_331039</name>
</gene>
<dbReference type="InterPro" id="IPR050231">
    <property type="entry name" value="Iron_ascorbate_oxido_reductase"/>
</dbReference>
<proteinExistence type="predicted"/>
<accession>W4JQG0</accession>